<keyword evidence="8" id="KW-0695">RNA-directed DNA polymerase</keyword>
<keyword evidence="5" id="KW-0175">Coiled coil</keyword>
<feature type="region of interest" description="Disordered" evidence="6">
    <location>
        <begin position="369"/>
        <end position="393"/>
    </location>
</feature>
<dbReference type="CDD" id="cd00303">
    <property type="entry name" value="retropepsin_like"/>
    <property type="match status" value="1"/>
</dbReference>
<dbReference type="InterPro" id="IPR041588">
    <property type="entry name" value="Integrase_H2C2"/>
</dbReference>
<dbReference type="Pfam" id="PF17921">
    <property type="entry name" value="Integrase_H2C2"/>
    <property type="match status" value="1"/>
</dbReference>
<evidence type="ECO:0000313" key="8">
    <source>
        <dbReference type="EMBL" id="GJU02023.1"/>
    </source>
</evidence>
<dbReference type="PANTHER" id="PTHR37984">
    <property type="entry name" value="PROTEIN CBG26694"/>
    <property type="match status" value="1"/>
</dbReference>
<dbReference type="InterPro" id="IPR036397">
    <property type="entry name" value="RNaseH_sf"/>
</dbReference>
<keyword evidence="3" id="KW-0540">Nuclease</keyword>
<gene>
    <name evidence="8" type="ORF">Tco_1112361</name>
</gene>
<dbReference type="CDD" id="cd09272">
    <property type="entry name" value="RNase_HI_RT_Ty1"/>
    <property type="match status" value="1"/>
</dbReference>
<evidence type="ECO:0000256" key="6">
    <source>
        <dbReference type="SAM" id="MobiDB-lite"/>
    </source>
</evidence>
<proteinExistence type="predicted"/>
<organism evidence="8 9">
    <name type="scientific">Tanacetum coccineum</name>
    <dbReference type="NCBI Taxonomy" id="301880"/>
    <lineage>
        <taxon>Eukaryota</taxon>
        <taxon>Viridiplantae</taxon>
        <taxon>Streptophyta</taxon>
        <taxon>Embryophyta</taxon>
        <taxon>Tracheophyta</taxon>
        <taxon>Spermatophyta</taxon>
        <taxon>Magnoliopsida</taxon>
        <taxon>eudicotyledons</taxon>
        <taxon>Gunneridae</taxon>
        <taxon>Pentapetalae</taxon>
        <taxon>asterids</taxon>
        <taxon>campanulids</taxon>
        <taxon>Asterales</taxon>
        <taxon>Asteraceae</taxon>
        <taxon>Asteroideae</taxon>
        <taxon>Anthemideae</taxon>
        <taxon>Anthemidinae</taxon>
        <taxon>Tanacetum</taxon>
    </lineage>
</organism>
<dbReference type="GO" id="GO:0003964">
    <property type="term" value="F:RNA-directed DNA polymerase activity"/>
    <property type="evidence" value="ECO:0007669"/>
    <property type="project" value="UniProtKB-KW"/>
</dbReference>
<evidence type="ECO:0000259" key="7">
    <source>
        <dbReference type="PROSITE" id="PS50994"/>
    </source>
</evidence>
<dbReference type="Proteomes" id="UP001151760">
    <property type="component" value="Unassembled WGS sequence"/>
</dbReference>
<evidence type="ECO:0000256" key="1">
    <source>
        <dbReference type="ARBA" id="ARBA00022679"/>
    </source>
</evidence>
<reference evidence="8" key="2">
    <citation type="submission" date="2022-01" db="EMBL/GenBank/DDBJ databases">
        <authorList>
            <person name="Yamashiro T."/>
            <person name="Shiraishi A."/>
            <person name="Satake H."/>
            <person name="Nakayama K."/>
        </authorList>
    </citation>
    <scope>NUCLEOTIDE SEQUENCE</scope>
</reference>
<dbReference type="Gene3D" id="3.30.420.10">
    <property type="entry name" value="Ribonuclease H-like superfamily/Ribonuclease H"/>
    <property type="match status" value="1"/>
</dbReference>
<dbReference type="Pfam" id="PF00078">
    <property type="entry name" value="RVT_1"/>
    <property type="match status" value="1"/>
</dbReference>
<keyword evidence="1" id="KW-0808">Transferase</keyword>
<dbReference type="InterPro" id="IPR005162">
    <property type="entry name" value="Retrotrans_gag_dom"/>
</dbReference>
<dbReference type="InterPro" id="IPR043502">
    <property type="entry name" value="DNA/RNA_pol_sf"/>
</dbReference>
<evidence type="ECO:0000256" key="4">
    <source>
        <dbReference type="ARBA" id="ARBA00022759"/>
    </source>
</evidence>
<comment type="caution">
    <text evidence="8">The sequence shown here is derived from an EMBL/GenBank/DDBJ whole genome shotgun (WGS) entry which is preliminary data.</text>
</comment>
<dbReference type="Pfam" id="PF03732">
    <property type="entry name" value="Retrotrans_gag"/>
    <property type="match status" value="1"/>
</dbReference>
<dbReference type="PANTHER" id="PTHR37984:SF5">
    <property type="entry name" value="PROTEIN NYNRIN-LIKE"/>
    <property type="match status" value="1"/>
</dbReference>
<evidence type="ECO:0000256" key="2">
    <source>
        <dbReference type="ARBA" id="ARBA00022695"/>
    </source>
</evidence>
<protein>
    <submittedName>
        <fullName evidence="8">Reverse transcriptase domain-containing protein</fullName>
    </submittedName>
</protein>
<evidence type="ECO:0000256" key="5">
    <source>
        <dbReference type="SAM" id="Coils"/>
    </source>
</evidence>
<evidence type="ECO:0000256" key="3">
    <source>
        <dbReference type="ARBA" id="ARBA00022722"/>
    </source>
</evidence>
<dbReference type="InterPro" id="IPR000477">
    <property type="entry name" value="RT_dom"/>
</dbReference>
<dbReference type="PROSITE" id="PS50994">
    <property type="entry name" value="INTEGRASE"/>
    <property type="match status" value="1"/>
</dbReference>
<sequence>MTLWDVKPRVEESSLETLSVDELITQLRQMCEDAEDRASNAQEEARQKRKEAIEEAVQQIYRNNNYGIDTQMLNQLIATRVAEALAAAAVTHAASTQEETNLGSNSSQNKACNYKEFRAVVHEDFREGDRVKFYSSTLLDGALTWWNMYVRSVTLDTAHATPWSDFKAMFIWKYCPRNEVKQMENELWNLKVKGTNLTAYNQRFQELILLCPEMVPNTDRLLECYIEGLPLNIKGNVTSSKPVDLHEAIEMAQGLMYQVVQELGETLVTSGNGTETTTTTTTPTPLVISIRTKTTRVFTARQGSYAGKLPYCGKCGRHHTDACPLLVTTVEGQDIRSKTVEPHLIPQAKEDPEAKEDREVMLLASDVNNQRQNQGNPKGNNQASTSTQGGRRAPGKVYSLCAKAAVKDNNVVNGTFPINNVYASVLFDTGADRSFVSYAFSKYIDIPPTTLDINYSVELADGKSLSTNTILKGCTLNLQNHVFKIDLLPIELGSFDVIVGMDWMAEHRVKVVCYVKYIRVPYGNDMLIIQGERSGIKNESRLEIKSLITPTRQVEFHIELIPGAAPVARAPYRLAPAEMKELAEKLKELSDKDFLRPSSSPWGAPILVREEDIPNTAFRTRYGHYEFQVMSFGLTNAPAVFMDLMNRVCKPYLDKFVIVFIDDILIYSRDEKEHEEHLKTILELLKKEELYAKFSKCEFWIHTVKFLRHVIDSSGIHVDPTKIEAVKNWASPTTPSEIRQFLGLAGYYRRFIEGFSKIAKPMTELTQKDRKFDWGEEQETTFQPLKQKLCAAPILALPEGNDDLVVYYDASIKGSSSVRLEDLETLFLLSDYNCEIHYHPRKANVVTDALSRKERIEPLRVRALVMTIGLDLPSRILEAQKEAIKIKNIEAEDIGGMLKKLEARADGTLCLDNRSWLPCFGDMRSLIMHESHKSRYSIHPGADKMYHDMKMLYWWPNMKADIATYVSKCLTCAKVKAEHQRPSGLLVQPDIPEWKWEKITMDFITKLPKTAAGFDSIWVIVDRLTKSAHFLPMKETDSTEKLTRLYMKEIVARHGIPVSIISDRDSHFTSRVWQSLHKALGTQLNLSTAYHPQTNGQSERTIQTLEDMLRACVIDFKNGWDRHLPLVEFSYNNSYHTSIKAAPFEALYDRKCRLPVCWAKVGEAQLTGPKIIHETTEKIFKIRDHMQDALCDDQKSHLPDTRKCLSDDTLVIPLEEIQLDDKLNFVEEPIEIMDREVKQLKRSCIPIIKVRWNARRGPEYTWEREDQFKSKRSKLEYKFQDKEYLEDIFSSGSALKDFIYVVFVPDRNIVKIVDQAWVKHSNDLLHHRNPTAQDMEILVKICLMPLALKTQNDSFDLYMNLSKKCMSKIESLVESLEDELMNLNLIRQIFQLWRSLNYIAIYLLISGMWTVLHKLSEQLNLFDEIKEMSETSVANDTSGLVPQRQKASDYDNPDPAPELQNVSLSADTTHAGRIHQVDRYKSGKYVENLLARTCYHAGCVDTHKSTSRGTQFLGDKIVIWISKKQDCIAMSSAEAEYVALSASCAQVIWMRT</sequence>
<feature type="region of interest" description="Disordered" evidence="6">
    <location>
        <begin position="1433"/>
        <end position="1456"/>
    </location>
</feature>
<dbReference type="SUPFAM" id="SSF53098">
    <property type="entry name" value="Ribonuclease H-like"/>
    <property type="match status" value="1"/>
</dbReference>
<dbReference type="Gene3D" id="2.40.70.10">
    <property type="entry name" value="Acid Proteases"/>
    <property type="match status" value="1"/>
</dbReference>
<keyword evidence="4" id="KW-0255">Endonuclease</keyword>
<dbReference type="InterPro" id="IPR021109">
    <property type="entry name" value="Peptidase_aspartic_dom_sf"/>
</dbReference>
<dbReference type="Gene3D" id="3.10.10.10">
    <property type="entry name" value="HIV Type 1 Reverse Transcriptase, subunit A, domain 1"/>
    <property type="match status" value="2"/>
</dbReference>
<feature type="domain" description="Integrase catalytic" evidence="7">
    <location>
        <begin position="988"/>
        <end position="1151"/>
    </location>
</feature>
<evidence type="ECO:0000313" key="9">
    <source>
        <dbReference type="Proteomes" id="UP001151760"/>
    </source>
</evidence>
<dbReference type="CDD" id="cd01647">
    <property type="entry name" value="RT_LTR"/>
    <property type="match status" value="1"/>
</dbReference>
<name>A0ABQ5IRW2_9ASTR</name>
<keyword evidence="9" id="KW-1185">Reference proteome</keyword>
<keyword evidence="4" id="KW-0378">Hydrolase</keyword>
<feature type="coiled-coil region" evidence="5">
    <location>
        <begin position="24"/>
        <end position="55"/>
    </location>
</feature>
<dbReference type="Gene3D" id="1.10.340.70">
    <property type="match status" value="1"/>
</dbReference>
<accession>A0ABQ5IRW2</accession>
<dbReference type="InterPro" id="IPR043128">
    <property type="entry name" value="Rev_trsase/Diguanyl_cyclase"/>
</dbReference>
<reference evidence="8" key="1">
    <citation type="journal article" date="2022" name="Int. J. Mol. Sci.">
        <title>Draft Genome of Tanacetum Coccineum: Genomic Comparison of Closely Related Tanacetum-Family Plants.</title>
        <authorList>
            <person name="Yamashiro T."/>
            <person name="Shiraishi A."/>
            <person name="Nakayama K."/>
            <person name="Satake H."/>
        </authorList>
    </citation>
    <scope>NUCLEOTIDE SEQUENCE</scope>
</reference>
<dbReference type="Gene3D" id="3.30.70.270">
    <property type="match status" value="2"/>
</dbReference>
<feature type="compositionally biased region" description="Polar residues" evidence="6">
    <location>
        <begin position="369"/>
        <end position="389"/>
    </location>
</feature>
<dbReference type="Pfam" id="PF00665">
    <property type="entry name" value="rve"/>
    <property type="match status" value="1"/>
</dbReference>
<dbReference type="SUPFAM" id="SSF56672">
    <property type="entry name" value="DNA/RNA polymerases"/>
    <property type="match status" value="1"/>
</dbReference>
<dbReference type="SUPFAM" id="SSF50630">
    <property type="entry name" value="Acid proteases"/>
    <property type="match status" value="1"/>
</dbReference>
<dbReference type="InterPro" id="IPR012337">
    <property type="entry name" value="RNaseH-like_sf"/>
</dbReference>
<keyword evidence="2" id="KW-0548">Nucleotidyltransferase</keyword>
<dbReference type="InterPro" id="IPR050951">
    <property type="entry name" value="Retrovirus_Pol_polyprotein"/>
</dbReference>
<dbReference type="EMBL" id="BQNB010021019">
    <property type="protein sequence ID" value="GJU02023.1"/>
    <property type="molecule type" value="Genomic_DNA"/>
</dbReference>
<dbReference type="Pfam" id="PF08284">
    <property type="entry name" value="RVP_2"/>
    <property type="match status" value="1"/>
</dbReference>
<dbReference type="InterPro" id="IPR001584">
    <property type="entry name" value="Integrase_cat-core"/>
</dbReference>